<gene>
    <name evidence="1" type="ORF">ELX58_04090</name>
</gene>
<reference evidence="2" key="1">
    <citation type="submission" date="2018-12" db="EMBL/GenBank/DDBJ databases">
        <title>A new species of lactobacillus.</title>
        <authorList>
            <person name="Jian Y."/>
            <person name="Xin L."/>
            <person name="Hong Z.J."/>
            <person name="Ming L.Z."/>
            <person name="Hong X.Z."/>
        </authorList>
    </citation>
    <scope>NUCLEOTIDE SEQUENCE [LARGE SCALE GENOMIC DNA]</scope>
    <source>
        <strain evidence="2">HSLZ-75</strain>
    </source>
</reference>
<sequence length="189" mass="22584">MREWKVLIITPDNQANEFNVPRKMYHYAQHHLPLTQVQLMIVHPPHKITPLFNVVGCMHGIQIIGKFNQFQKFVGWFIHMHKRPSNKFKFTLRQAHLHYFAGVNKDNRYLYAKVKRNNYKSLENSLFRLFEVATFIEPKNPTQPQLVKTINKELSKCNQKQLMVVQKFLKDLLARQKKLAKSRFKDRLN</sequence>
<evidence type="ECO:0000313" key="2">
    <source>
        <dbReference type="Proteomes" id="UP000294321"/>
    </source>
</evidence>
<organism evidence="1 2">
    <name type="scientific">Acetilactobacillus jinshanensis</name>
    <dbReference type="NCBI Taxonomy" id="1720083"/>
    <lineage>
        <taxon>Bacteria</taxon>
        <taxon>Bacillati</taxon>
        <taxon>Bacillota</taxon>
        <taxon>Bacilli</taxon>
        <taxon>Lactobacillales</taxon>
        <taxon>Lactobacillaceae</taxon>
        <taxon>Acetilactobacillus</taxon>
    </lineage>
</organism>
<evidence type="ECO:0000313" key="1">
    <source>
        <dbReference type="EMBL" id="QBP18331.1"/>
    </source>
</evidence>
<keyword evidence="2" id="KW-1185">Reference proteome</keyword>
<accession>A0A4P6ZKM8</accession>
<name>A0A4P6ZKM8_9LACO</name>
<dbReference type="RefSeq" id="WP_133441890.1">
    <property type="nucleotide sequence ID" value="NZ_CP034726.1"/>
</dbReference>
<dbReference type="KEGG" id="lji:ELX58_04090"/>
<dbReference type="EMBL" id="CP034726">
    <property type="protein sequence ID" value="QBP18331.1"/>
    <property type="molecule type" value="Genomic_DNA"/>
</dbReference>
<protein>
    <submittedName>
        <fullName evidence="1">Uncharacterized protein</fullName>
    </submittedName>
</protein>
<dbReference type="Proteomes" id="UP000294321">
    <property type="component" value="Chromosome"/>
</dbReference>
<dbReference type="AlphaFoldDB" id="A0A4P6ZKM8"/>
<proteinExistence type="predicted"/>